<dbReference type="Proteomes" id="UP000663851">
    <property type="component" value="Unassembled WGS sequence"/>
</dbReference>
<dbReference type="EMBL" id="CAJOBS010000694">
    <property type="protein sequence ID" value="CAF4626655.1"/>
    <property type="molecule type" value="Genomic_DNA"/>
</dbReference>
<evidence type="ECO:0000313" key="7">
    <source>
        <dbReference type="EMBL" id="CAF4374690.1"/>
    </source>
</evidence>
<dbReference type="EMBL" id="CAJOBP010009810">
    <property type="protein sequence ID" value="CAF4558220.1"/>
    <property type="molecule type" value="Genomic_DNA"/>
</dbReference>
<evidence type="ECO:0000313" key="10">
    <source>
        <dbReference type="EMBL" id="CAF4626655.1"/>
    </source>
</evidence>
<evidence type="ECO:0000313" key="11">
    <source>
        <dbReference type="Proteomes" id="UP000663872"/>
    </source>
</evidence>
<dbReference type="Proteomes" id="UP000663848">
    <property type="component" value="Unassembled WGS sequence"/>
</dbReference>
<dbReference type="Proteomes" id="UP000663865">
    <property type="component" value="Unassembled WGS sequence"/>
</dbReference>
<dbReference type="Proteomes" id="UP000663872">
    <property type="component" value="Unassembled WGS sequence"/>
</dbReference>
<evidence type="ECO:0000313" key="12">
    <source>
        <dbReference type="Proteomes" id="UP000663873"/>
    </source>
</evidence>
<dbReference type="EMBL" id="CAJNXB010000887">
    <property type="protein sequence ID" value="CAF3109313.1"/>
    <property type="molecule type" value="Genomic_DNA"/>
</dbReference>
<evidence type="ECO:0000313" key="1">
    <source>
        <dbReference type="EMBL" id="CAF3109313.1"/>
    </source>
</evidence>
<evidence type="ECO:0000313" key="8">
    <source>
        <dbReference type="EMBL" id="CAF4558220.1"/>
    </source>
</evidence>
<evidence type="ECO:0000313" key="4">
    <source>
        <dbReference type="EMBL" id="CAF3445450.1"/>
    </source>
</evidence>
<dbReference type="Proteomes" id="UP000663869">
    <property type="component" value="Unassembled WGS sequence"/>
</dbReference>
<proteinExistence type="predicted"/>
<keyword evidence="12" id="KW-1185">Reference proteome</keyword>
<dbReference type="EMBL" id="CAJNYV010001911">
    <property type="protein sequence ID" value="CAF3445450.1"/>
    <property type="molecule type" value="Genomic_DNA"/>
</dbReference>
<evidence type="ECO:0000313" key="6">
    <source>
        <dbReference type="EMBL" id="CAF4333462.1"/>
    </source>
</evidence>
<dbReference type="Proteomes" id="UP000663862">
    <property type="component" value="Unassembled WGS sequence"/>
</dbReference>
<dbReference type="Proteomes" id="UP000663873">
    <property type="component" value="Unassembled WGS sequence"/>
</dbReference>
<protein>
    <submittedName>
        <fullName evidence="3">Uncharacterized protein</fullName>
    </submittedName>
</protein>
<sequence>MKSTLVVRFTTITYLVFLLFTIVLSAPGSSNSKTEIYLKRFVHGRSIDQDDEQQDFSEDLLEKRFVHS</sequence>
<dbReference type="EMBL" id="CAJNYD010003739">
    <property type="protein sequence ID" value="CAF3540024.1"/>
    <property type="molecule type" value="Genomic_DNA"/>
</dbReference>
<dbReference type="EMBL" id="CAJOBO010001406">
    <property type="protein sequence ID" value="CAF4374690.1"/>
    <property type="molecule type" value="Genomic_DNA"/>
</dbReference>
<dbReference type="Proteomes" id="UP000663825">
    <property type="component" value="Unassembled WGS sequence"/>
</dbReference>
<reference evidence="3" key="1">
    <citation type="submission" date="2021-02" db="EMBL/GenBank/DDBJ databases">
        <authorList>
            <person name="Nowell W R."/>
        </authorList>
    </citation>
    <scope>NUCLEOTIDE SEQUENCE</scope>
</reference>
<dbReference type="Proteomes" id="UP000663833">
    <property type="component" value="Unassembled WGS sequence"/>
</dbReference>
<accession>A0A818C8N6</accession>
<comment type="caution">
    <text evidence="3">The sequence shown here is derived from an EMBL/GenBank/DDBJ whole genome shotgun (WGS) entry which is preliminary data.</text>
</comment>
<evidence type="ECO:0000313" key="5">
    <source>
        <dbReference type="EMBL" id="CAF3540024.1"/>
    </source>
</evidence>
<evidence type="ECO:0000313" key="9">
    <source>
        <dbReference type="EMBL" id="CAF4579429.1"/>
    </source>
</evidence>
<name>A0A818C8N6_9BILA</name>
<dbReference type="EMBL" id="CAJNYU010000369">
    <property type="protein sequence ID" value="CAF3353825.1"/>
    <property type="molecule type" value="Genomic_DNA"/>
</dbReference>
<dbReference type="AlphaFoldDB" id="A0A818C8N6"/>
<dbReference type="EMBL" id="CAJNYT010001722">
    <property type="protein sequence ID" value="CAF3427157.1"/>
    <property type="molecule type" value="Genomic_DNA"/>
</dbReference>
<gene>
    <name evidence="2" type="ORF">FME351_LOCUS4759</name>
    <name evidence="3" type="ORF">GRG538_LOCUS12313</name>
    <name evidence="7" type="ORF">HFQ381_LOCUS18303</name>
    <name evidence="4" type="ORF">KIK155_LOCUS11989</name>
    <name evidence="5" type="ORF">LUA448_LOCUS27416</name>
    <name evidence="9" type="ORF">QYT958_LOCUS10170</name>
    <name evidence="1" type="ORF">TIS948_LOCUS7373</name>
    <name evidence="10" type="ORF">TOA249_LOCUS12325</name>
    <name evidence="6" type="ORF">TSG867_LOCUS8376</name>
    <name evidence="8" type="ORF">UJA718_LOCUS29794</name>
</gene>
<dbReference type="EMBL" id="CAJOBR010001114">
    <property type="protein sequence ID" value="CAF4579429.1"/>
    <property type="molecule type" value="Genomic_DNA"/>
</dbReference>
<evidence type="ECO:0000313" key="3">
    <source>
        <dbReference type="EMBL" id="CAF3427157.1"/>
    </source>
</evidence>
<dbReference type="Proteomes" id="UP000663838">
    <property type="component" value="Unassembled WGS sequence"/>
</dbReference>
<evidence type="ECO:0000313" key="2">
    <source>
        <dbReference type="EMBL" id="CAF3353825.1"/>
    </source>
</evidence>
<dbReference type="EMBL" id="CAJOBQ010000344">
    <property type="protein sequence ID" value="CAF4333462.1"/>
    <property type="molecule type" value="Genomic_DNA"/>
</dbReference>
<organism evidence="3 11">
    <name type="scientific">Rotaria socialis</name>
    <dbReference type="NCBI Taxonomy" id="392032"/>
    <lineage>
        <taxon>Eukaryota</taxon>
        <taxon>Metazoa</taxon>
        <taxon>Spiralia</taxon>
        <taxon>Gnathifera</taxon>
        <taxon>Rotifera</taxon>
        <taxon>Eurotatoria</taxon>
        <taxon>Bdelloidea</taxon>
        <taxon>Philodinida</taxon>
        <taxon>Philodinidae</taxon>
        <taxon>Rotaria</taxon>
    </lineage>
</organism>